<sequence length="40" mass="4582">MKLELGCEPSKPTTKQFAAMFRNDLPEWARMVKDCHASVD</sequence>
<accession>A0ABU5INS5</accession>
<gene>
    <name evidence="1" type="ORF">SM757_28560</name>
</gene>
<name>A0ABU5INS5_9BURK</name>
<keyword evidence="2" id="KW-1185">Reference proteome</keyword>
<comment type="caution">
    <text evidence="1">The sequence shown here is derived from an EMBL/GenBank/DDBJ whole genome shotgun (WGS) entry which is preliminary data.</text>
</comment>
<reference evidence="1 2" key="1">
    <citation type="submission" date="2023-11" db="EMBL/GenBank/DDBJ databases">
        <title>Draft genome of Azohydromonas lata strain H1 (DSM1123), a polyhydroxyalkanoate producer.</title>
        <authorList>
            <person name="Traversa D."/>
            <person name="D'Addabbo P."/>
            <person name="Pazzani C."/>
            <person name="Manzari C."/>
            <person name="Chiara M."/>
            <person name="Scrascia M."/>
        </authorList>
    </citation>
    <scope>NUCLEOTIDE SEQUENCE [LARGE SCALE GENOMIC DNA]</scope>
    <source>
        <strain evidence="1 2">H1</strain>
    </source>
</reference>
<dbReference type="RefSeq" id="WP_322467962.1">
    <property type="nucleotide sequence ID" value="NZ_JAXOJX010000072.1"/>
</dbReference>
<dbReference type="EMBL" id="JAXOJX010000072">
    <property type="protein sequence ID" value="MDZ5460540.1"/>
    <property type="molecule type" value="Genomic_DNA"/>
</dbReference>
<protein>
    <submittedName>
        <fullName evidence="1">Uncharacterized protein</fullName>
    </submittedName>
</protein>
<evidence type="ECO:0000313" key="1">
    <source>
        <dbReference type="EMBL" id="MDZ5460540.1"/>
    </source>
</evidence>
<proteinExistence type="predicted"/>
<dbReference type="Proteomes" id="UP001293718">
    <property type="component" value="Unassembled WGS sequence"/>
</dbReference>
<organism evidence="1 2">
    <name type="scientific">Azohydromonas lata</name>
    <dbReference type="NCBI Taxonomy" id="45677"/>
    <lineage>
        <taxon>Bacteria</taxon>
        <taxon>Pseudomonadati</taxon>
        <taxon>Pseudomonadota</taxon>
        <taxon>Betaproteobacteria</taxon>
        <taxon>Burkholderiales</taxon>
        <taxon>Sphaerotilaceae</taxon>
        <taxon>Azohydromonas</taxon>
    </lineage>
</organism>
<evidence type="ECO:0000313" key="2">
    <source>
        <dbReference type="Proteomes" id="UP001293718"/>
    </source>
</evidence>